<sequence>MTHVLGLQVRLKRFTGIKATQDAQLLSVVWLGMGAFEAGLQPATLFRVLNLHVFHADGAAVGIAQERQDVTQGRDGYATKTTGSKFTIEVPHGQAVCSKVQIYELTLFVFERVRVGHEVSAHAVGVDQFLDASSFVDVIFV</sequence>
<protein>
    <submittedName>
        <fullName evidence="1">Unannotated protein</fullName>
    </submittedName>
</protein>
<name>A0A6J6B6Z6_9ZZZZ</name>
<accession>A0A6J6B6Z6</accession>
<dbReference type="EMBL" id="CAEZSO010000005">
    <property type="protein sequence ID" value="CAB4534790.1"/>
    <property type="molecule type" value="Genomic_DNA"/>
</dbReference>
<evidence type="ECO:0000313" key="1">
    <source>
        <dbReference type="EMBL" id="CAB4534790.1"/>
    </source>
</evidence>
<dbReference type="AntiFam" id="ANF00134">
    <property type="entry name" value="Shadow ORF (opposite odhA)"/>
</dbReference>
<reference evidence="1" key="1">
    <citation type="submission" date="2020-05" db="EMBL/GenBank/DDBJ databases">
        <authorList>
            <person name="Chiriac C."/>
            <person name="Salcher M."/>
            <person name="Ghai R."/>
            <person name="Kavagutti S V."/>
        </authorList>
    </citation>
    <scope>NUCLEOTIDE SEQUENCE</scope>
</reference>
<gene>
    <name evidence="1" type="ORF">UFOPK1446_00064</name>
</gene>
<organism evidence="1">
    <name type="scientific">freshwater metagenome</name>
    <dbReference type="NCBI Taxonomy" id="449393"/>
    <lineage>
        <taxon>unclassified sequences</taxon>
        <taxon>metagenomes</taxon>
        <taxon>ecological metagenomes</taxon>
    </lineage>
</organism>
<proteinExistence type="predicted"/>
<dbReference type="AlphaFoldDB" id="A0A6J6B6Z6"/>